<evidence type="ECO:0000313" key="1">
    <source>
        <dbReference type="EMBL" id="MBB5175423.1"/>
    </source>
</evidence>
<organism evidence="1 2">
    <name type="scientific">Nosocomiicoccus ampullae</name>
    <dbReference type="NCBI Taxonomy" id="489910"/>
    <lineage>
        <taxon>Bacteria</taxon>
        <taxon>Bacillati</taxon>
        <taxon>Bacillota</taxon>
        <taxon>Bacilli</taxon>
        <taxon>Bacillales</taxon>
        <taxon>Staphylococcaceae</taxon>
        <taxon>Nosocomiicoccus</taxon>
    </lineage>
</organism>
<dbReference type="Proteomes" id="UP000579136">
    <property type="component" value="Unassembled WGS sequence"/>
</dbReference>
<evidence type="ECO:0000313" key="2">
    <source>
        <dbReference type="Proteomes" id="UP000579136"/>
    </source>
</evidence>
<proteinExistence type="predicted"/>
<name>A0A9Q2HEA0_9STAP</name>
<comment type="caution">
    <text evidence="1">The sequence shown here is derived from an EMBL/GenBank/DDBJ whole genome shotgun (WGS) entry which is preliminary data.</text>
</comment>
<dbReference type="AlphaFoldDB" id="A0A9Q2HEA0"/>
<accession>A0A9Q2HEA0</accession>
<dbReference type="EMBL" id="JACHHF010000002">
    <property type="protein sequence ID" value="MBB5175423.1"/>
    <property type="molecule type" value="Genomic_DNA"/>
</dbReference>
<sequence length="543" mass="63730">MSISLCALSVHNKKLNSICRPLAEDNYRLIDFIYTSHRVLENYSDLDIALRRIHEVLHKDKVVISISDLDHIDVLCSFGMTPSIHKSLKNSGLTTIHQLKQLSKKEYDDHLKRESNSIYKKTQNIIKKFESVFSNNYIDIISFLLLVQHDVDKRVDVKQLIQTAEKFYSLAENKVLLTLNTLVDEGILIKNNDSYYVKKWTLHEVLNFDFPHKDTYLMRLQGVNVRDIGKETGVSRTSVLTYVSRINDHFIPHHLEENKYSIFLTKYNMPRSTFEYVFNLDEVIIDYLYCNFETHDINTDIEQIITDKILKKDQLDRLLYIEKKFINHQGKIVPQSSTNIFEDIVHKHPNQSFTLNSFYKRYMNCLKHNNIINIKPTDIRRFESIIDESEYVVKSIKHEFRYFDINISKETIDKINAILNNLDGSYGLPFIFKNNKKTLTEIGLKNGYELGSLINKVGLEKFENVNSIIRISTIQLGKRTHQEFVEDKISEFRECMVNTLLNHLQKYYGLHKDTMSTYISNQYFDYILDGKICGKENIPISKT</sequence>
<gene>
    <name evidence="1" type="ORF">HNQ45_000293</name>
</gene>
<reference evidence="1 2" key="1">
    <citation type="submission" date="2020-08" db="EMBL/GenBank/DDBJ databases">
        <title>Genomic Encyclopedia of Type Strains, Phase IV (KMG-IV): sequencing the most valuable type-strain genomes for metagenomic binning, comparative biology and taxonomic classification.</title>
        <authorList>
            <person name="Goeker M."/>
        </authorList>
    </citation>
    <scope>NUCLEOTIDE SEQUENCE [LARGE SCALE GENOMIC DNA]</scope>
    <source>
        <strain evidence="1 2">DSM 19163</strain>
    </source>
</reference>
<keyword evidence="2" id="KW-1185">Reference proteome</keyword>
<protein>
    <submittedName>
        <fullName evidence="1">Uncharacterized protein</fullName>
    </submittedName>
</protein>
<dbReference type="RefSeq" id="WP_183672851.1">
    <property type="nucleotide sequence ID" value="NZ_CBCRYX010000001.1"/>
</dbReference>